<proteinExistence type="inferred from homology"/>
<feature type="region of interest" description="Disordered" evidence="6">
    <location>
        <begin position="21"/>
        <end position="56"/>
    </location>
</feature>
<dbReference type="Pfam" id="PF02837">
    <property type="entry name" value="Glyco_hydro_2_N"/>
    <property type="match status" value="1"/>
</dbReference>
<evidence type="ECO:0000259" key="8">
    <source>
        <dbReference type="Pfam" id="PF00703"/>
    </source>
</evidence>
<dbReference type="AlphaFoldDB" id="A0A421DIJ2"/>
<dbReference type="UniPathway" id="UPA00280"/>
<dbReference type="InterPro" id="IPR051913">
    <property type="entry name" value="GH2_Domain-Containing"/>
</dbReference>
<dbReference type="InterPro" id="IPR017853">
    <property type="entry name" value="GH"/>
</dbReference>
<evidence type="ECO:0000313" key="12">
    <source>
        <dbReference type="Proteomes" id="UP000215289"/>
    </source>
</evidence>
<dbReference type="SUPFAM" id="SSF49785">
    <property type="entry name" value="Galactose-binding domain-like"/>
    <property type="match status" value="1"/>
</dbReference>
<keyword evidence="3" id="KW-0119">Carbohydrate metabolism</keyword>
<dbReference type="Gene3D" id="2.60.40.10">
    <property type="entry name" value="Immunoglobulins"/>
    <property type="match status" value="1"/>
</dbReference>
<dbReference type="OrthoDB" id="408320at2759"/>
<keyword evidence="2" id="KW-0378">Hydrolase</keyword>
<evidence type="ECO:0008006" key="13">
    <source>
        <dbReference type="Google" id="ProtNLM"/>
    </source>
</evidence>
<evidence type="ECO:0000256" key="7">
    <source>
        <dbReference type="SAM" id="SignalP"/>
    </source>
</evidence>
<dbReference type="InterPro" id="IPR006102">
    <property type="entry name" value="Ig-like_GH2"/>
</dbReference>
<organism evidence="11 12">
    <name type="scientific">Aspergillus turcosus</name>
    <dbReference type="NCBI Taxonomy" id="1245748"/>
    <lineage>
        <taxon>Eukaryota</taxon>
        <taxon>Fungi</taxon>
        <taxon>Dikarya</taxon>
        <taxon>Ascomycota</taxon>
        <taxon>Pezizomycotina</taxon>
        <taxon>Eurotiomycetes</taxon>
        <taxon>Eurotiomycetidae</taxon>
        <taxon>Eurotiales</taxon>
        <taxon>Aspergillaceae</taxon>
        <taxon>Aspergillus</taxon>
        <taxon>Aspergillus subgen. Fumigati</taxon>
    </lineage>
</organism>
<dbReference type="Gene3D" id="3.20.20.80">
    <property type="entry name" value="Glycosidases"/>
    <property type="match status" value="1"/>
</dbReference>
<reference evidence="11 12" key="1">
    <citation type="submission" date="2018-08" db="EMBL/GenBank/DDBJ databases">
        <title>Draft genome sequences of two Aspergillus turcosus clinical strains isolated from bronchoalveolar lavage fluid: one azole-susceptible and the other azole-resistant.</title>
        <authorList>
            <person name="Parent-Michaud M."/>
            <person name="Dufresne P.J."/>
            <person name="Fournier E."/>
            <person name="Martineau C."/>
            <person name="Moreira S."/>
            <person name="Perkins V."/>
            <person name="De Repentigny L."/>
            <person name="Dufresne S.F."/>
        </authorList>
    </citation>
    <scope>NUCLEOTIDE SEQUENCE [LARGE SCALE GENOMIC DNA]</scope>
    <source>
        <strain evidence="11">HMR AF 1038</strain>
    </source>
</reference>
<gene>
    <name evidence="11" type="ORF">CFD26_108519</name>
</gene>
<dbReference type="Pfam" id="PF00703">
    <property type="entry name" value="Glyco_hydro_2"/>
    <property type="match status" value="1"/>
</dbReference>
<evidence type="ECO:0000259" key="10">
    <source>
        <dbReference type="Pfam" id="PF02837"/>
    </source>
</evidence>
<dbReference type="PANTHER" id="PTHR42732">
    <property type="entry name" value="BETA-GALACTOSIDASE"/>
    <property type="match status" value="1"/>
</dbReference>
<dbReference type="Gene3D" id="2.60.120.260">
    <property type="entry name" value="Galactose-binding domain-like"/>
    <property type="match status" value="1"/>
</dbReference>
<dbReference type="PANTHER" id="PTHR42732:SF2">
    <property type="entry name" value="BETA-MANNOSIDASE"/>
    <property type="match status" value="1"/>
</dbReference>
<comment type="similarity">
    <text evidence="1">Belongs to the glycosyl hydrolase 2 family.</text>
</comment>
<feature type="domain" description="Glycoside hydrolase family 2 catalytic" evidence="9">
    <location>
        <begin position="382"/>
        <end position="650"/>
    </location>
</feature>
<keyword evidence="5" id="KW-0624">Polysaccharide degradation</keyword>
<evidence type="ECO:0000256" key="1">
    <source>
        <dbReference type="ARBA" id="ARBA00007401"/>
    </source>
</evidence>
<dbReference type="GO" id="GO:0004553">
    <property type="term" value="F:hydrolase activity, hydrolyzing O-glycosyl compounds"/>
    <property type="evidence" value="ECO:0007669"/>
    <property type="project" value="InterPro"/>
</dbReference>
<dbReference type="InterPro" id="IPR036156">
    <property type="entry name" value="Beta-gal/glucu_dom_sf"/>
</dbReference>
<dbReference type="InterPro" id="IPR006103">
    <property type="entry name" value="Glyco_hydro_2_cat"/>
</dbReference>
<evidence type="ECO:0000256" key="3">
    <source>
        <dbReference type="ARBA" id="ARBA00023277"/>
    </source>
</evidence>
<evidence type="ECO:0000256" key="4">
    <source>
        <dbReference type="ARBA" id="ARBA00023295"/>
    </source>
</evidence>
<keyword evidence="7" id="KW-0732">Signal</keyword>
<protein>
    <recommendedName>
        <fullName evidence="13">Hydrolase</fullName>
    </recommendedName>
</protein>
<keyword evidence="4" id="KW-0326">Glycosidase</keyword>
<dbReference type="STRING" id="1245748.A0A421DIJ2"/>
<dbReference type="InterPro" id="IPR006104">
    <property type="entry name" value="Glyco_hydro_2_N"/>
</dbReference>
<name>A0A421DIJ2_9EURO</name>
<accession>A0A421DIJ2</accession>
<dbReference type="InterPro" id="IPR013783">
    <property type="entry name" value="Ig-like_fold"/>
</dbReference>
<feature type="signal peptide" evidence="7">
    <location>
        <begin position="1"/>
        <end position="18"/>
    </location>
</feature>
<comment type="caution">
    <text evidence="11">The sequence shown here is derived from an EMBL/GenBank/DDBJ whole genome shotgun (WGS) entry which is preliminary data.</text>
</comment>
<feature type="chain" id="PRO_5019189404" description="Hydrolase" evidence="7">
    <location>
        <begin position="19"/>
        <end position="672"/>
    </location>
</feature>
<dbReference type="SUPFAM" id="SSF51445">
    <property type="entry name" value="(Trans)glycosidases"/>
    <property type="match status" value="1"/>
</dbReference>
<evidence type="ECO:0000256" key="6">
    <source>
        <dbReference type="SAM" id="MobiDB-lite"/>
    </source>
</evidence>
<dbReference type="InterPro" id="IPR008979">
    <property type="entry name" value="Galactose-bd-like_sf"/>
</dbReference>
<dbReference type="SUPFAM" id="SSF49303">
    <property type="entry name" value="beta-Galactosidase/glucuronidase domain"/>
    <property type="match status" value="1"/>
</dbReference>
<dbReference type="Proteomes" id="UP000215289">
    <property type="component" value="Unassembled WGS sequence"/>
</dbReference>
<dbReference type="Pfam" id="PF02836">
    <property type="entry name" value="Glyco_hydro_2_C"/>
    <property type="match status" value="1"/>
</dbReference>
<feature type="domain" description="Glycosyl hydrolases family 2 sugar binding" evidence="10">
    <location>
        <begin position="131"/>
        <end position="210"/>
    </location>
</feature>
<dbReference type="GO" id="GO:0000272">
    <property type="term" value="P:polysaccharide catabolic process"/>
    <property type="evidence" value="ECO:0007669"/>
    <property type="project" value="UniProtKB-KW"/>
</dbReference>
<keyword evidence="12" id="KW-1185">Reference proteome</keyword>
<evidence type="ECO:0000313" key="11">
    <source>
        <dbReference type="EMBL" id="RLM01940.1"/>
    </source>
</evidence>
<sequence>MFLLIQLLLVLLAGTVLANDSGESRHRNSARQTAKYAPKVPPLDTPWTGKVGTNPWPEYPRPQLERSEWQNLNGIWQYQNAAGLEAVQAPPFGQALANEVLIPSCLESALSGNEVPLDWTSREIDHRAGIQGNHTLYSWLSTTFTFPKQWKHQNVLLNFGAVDYEATVFVNGKQAGFNRGGYFSFTLDITQFVSFDGSNELLVFVHDPTDSGDYVIPIGKQRLIPAHIFYTPCSGIWQSVWIESAPANYITELDISAGMDGQVEVNVTALSASGQSTPVDITVFDGASDKKVASHKGTSDQPFSFKVESPNLWSPDSPTLYNISVKMGADEVKSYTGFRTISKGTVNGILRPLINGKFTFVFGTLDQGYWPDGIYTPPNREAMVYDLQFLKSLGFNMLRKHVSLHYFSAFIAYRVPQIKVEPALFYRACDELGLLVIQDMPSLRPLQSRKLPNCTVQTIMPDAAQQQEFNRQLELLVKQHKSYPSVFSWIIYNEGWGQLTDYYPEIELTERVRQLDPTRLVDATSGWIDHGYGDFSDNHHYSYPQCGAPFYSIASSPHDPSRIAIQGEFGGVGTNVSIEHLWNNIDAINGINMTYEIADNFEIWNYRSHLLLSELKDQITRFSCSGGIWTQTTDVEGEVNGLLTYDRRLKRVDEKMWKDDIQALYDAAKART</sequence>
<evidence type="ECO:0000256" key="2">
    <source>
        <dbReference type="ARBA" id="ARBA00022801"/>
    </source>
</evidence>
<dbReference type="EMBL" id="NIDN02000001">
    <property type="protein sequence ID" value="RLM01940.1"/>
    <property type="molecule type" value="Genomic_DNA"/>
</dbReference>
<evidence type="ECO:0000256" key="5">
    <source>
        <dbReference type="ARBA" id="ARBA00023326"/>
    </source>
</evidence>
<evidence type="ECO:0000259" key="9">
    <source>
        <dbReference type="Pfam" id="PF02836"/>
    </source>
</evidence>
<feature type="domain" description="Glycoside hydrolase family 2 immunoglobulin-like beta-sandwich" evidence="8">
    <location>
        <begin position="256"/>
        <end position="339"/>
    </location>
</feature>